<evidence type="ECO:0000313" key="2">
    <source>
        <dbReference type="Proteomes" id="UP000031982"/>
    </source>
</evidence>
<gene>
    <name evidence="1" type="ORF">SD77_0051</name>
</gene>
<dbReference type="Proteomes" id="UP000031982">
    <property type="component" value="Unassembled WGS sequence"/>
</dbReference>
<evidence type="ECO:0000313" key="1">
    <source>
        <dbReference type="EMBL" id="KIL80203.1"/>
    </source>
</evidence>
<comment type="caution">
    <text evidence="1">The sequence shown here is derived from an EMBL/GenBank/DDBJ whole genome shotgun (WGS) entry which is preliminary data.</text>
</comment>
<keyword evidence="2" id="KW-1185">Reference proteome</keyword>
<dbReference type="EMBL" id="JXLP01000001">
    <property type="protein sequence ID" value="KIL80203.1"/>
    <property type="molecule type" value="Genomic_DNA"/>
</dbReference>
<organism evidence="1 2">
    <name type="scientific">Bacillus badius</name>
    <dbReference type="NCBI Taxonomy" id="1455"/>
    <lineage>
        <taxon>Bacteria</taxon>
        <taxon>Bacillati</taxon>
        <taxon>Bacillota</taxon>
        <taxon>Bacilli</taxon>
        <taxon>Bacillales</taxon>
        <taxon>Bacillaceae</taxon>
        <taxon>Pseudobacillus</taxon>
    </lineage>
</organism>
<name>A0ABR5AZR2_BACBA</name>
<accession>A0ABR5AZR2</accession>
<proteinExistence type="predicted"/>
<sequence length="47" mass="5207">MGIWIFIPRRKYNKERGGDDMAISSRLPKFAASHAKPEGGEAILCMG</sequence>
<evidence type="ECO:0008006" key="3">
    <source>
        <dbReference type="Google" id="ProtNLM"/>
    </source>
</evidence>
<reference evidence="1 2" key="1">
    <citation type="submission" date="2015-01" db="EMBL/GenBank/DDBJ databases">
        <title>Genome Assembly of Bacillus badius MTCC 1458.</title>
        <authorList>
            <person name="Verma A."/>
            <person name="Khatri I."/>
            <person name="Mual P."/>
            <person name="Subramanian S."/>
            <person name="Krishnamurthi S."/>
        </authorList>
    </citation>
    <scope>NUCLEOTIDE SEQUENCE [LARGE SCALE GENOMIC DNA]</scope>
    <source>
        <strain evidence="1 2">MTCC 1458</strain>
    </source>
</reference>
<protein>
    <recommendedName>
        <fullName evidence="3">Ribose 5-phosphate isomerase B</fullName>
    </recommendedName>
</protein>